<dbReference type="PRINTS" id="PR00507">
    <property type="entry name" value="N12N6MTFRASE"/>
</dbReference>
<dbReference type="Proteomes" id="UP000279553">
    <property type="component" value="Unassembled WGS sequence"/>
</dbReference>
<dbReference type="PANTHER" id="PTHR42998:SF1">
    <property type="entry name" value="TYPE I RESTRICTION ENZYME HINDI METHYLASE SUBUNIT"/>
    <property type="match status" value="1"/>
</dbReference>
<dbReference type="GO" id="GO:0009307">
    <property type="term" value="P:DNA restriction-modification system"/>
    <property type="evidence" value="ECO:0007669"/>
    <property type="project" value="UniProtKB-KW"/>
</dbReference>
<evidence type="ECO:0000259" key="6">
    <source>
        <dbReference type="Pfam" id="PF02384"/>
    </source>
</evidence>
<proteinExistence type="inferred from homology"/>
<sequence>MSGEIEKENYITDHISGASIKGSPEEIHAVQIFSKMLITDYLYPKELIRTRPQWRVKARPSDNHKEYPVDIAVFSNADHADKALEIIVECKRPNRKDGRSQLEDYLRLSNASLGVWFNGEEKLFLRKREGNGKVIFEEIPNIPKYGERVEDIGLHKRSDLRPAHNLKSVFRTVRNYLAANAVGITRDEVFAQQLINLIFCKIYDERFTKPSAKVSFRAGYQEHSSKVAKRIQAIFDHVKQQYNDVIGADETILLDERSLVYIVGELQLFSITESERDAIADAFEIFIGPSLKGGQGQFFTPRNVVKLLADLTDPSPKDRIIDPSCGSGGFLIESLREVWKKIEKSGEELGWPQTEVFSEKQKVAIKNIRGIDKDTFLSKVAKAYMAIMGDGRGGVFCENSLEAVKNWKPLAQEHVQLGSFDLVLTNPPFGKKLKVDDSSILEAYDLGKKWKKEKGSTAFVKTDLLLDGQSPQILFIERCLDLLKPGGRLGIIAPESMFCNPSHRYIVQYIKSRAKIRTVISLPEELFQPYTHAKTCAVVIENTVPKNNDEDHPIFMGIAKWCGHDSRGTEIPYDDIPEIVNRYNEFKQNGTLTYSHFGFLINESQITDDVYLPKYYNPEISLDLEKLKPTHDLVVLGNLIKSRHISISTGDEVGKLAYGTGPVPFIRTSDIANWEIKLDAKHGLSEEIYSALQKKQNVQENDIFMVRDGSYLVGTCALITGNDTKIVYQSHIYKIRSNDSSVLHPYLLLAALSSPIVKAQIFSKRFTQDIIETLGNRVAELVLPIPRDPIEKQKIIQKVEHLLEMKKQAKELSRQVIEDIAAHVGEELPQE</sequence>
<dbReference type="InterPro" id="IPR052916">
    <property type="entry name" value="Type-I_RE_MTase_Subunit"/>
</dbReference>
<dbReference type="PANTHER" id="PTHR42998">
    <property type="entry name" value="TYPE I RESTRICTION ENZYME HINDVIIP M PROTEIN-RELATED"/>
    <property type="match status" value="1"/>
</dbReference>
<evidence type="ECO:0000256" key="2">
    <source>
        <dbReference type="ARBA" id="ARBA00022603"/>
    </source>
</evidence>
<name>A0A3M4UPA9_PSEA0</name>
<evidence type="ECO:0000256" key="3">
    <source>
        <dbReference type="ARBA" id="ARBA00022679"/>
    </source>
</evidence>
<evidence type="ECO:0000313" key="8">
    <source>
        <dbReference type="EMBL" id="RMQ31969.1"/>
    </source>
</evidence>
<gene>
    <name evidence="8" type="ORF">ALQ05_200191</name>
</gene>
<evidence type="ECO:0000313" key="9">
    <source>
        <dbReference type="Proteomes" id="UP000279553"/>
    </source>
</evidence>
<keyword evidence="5" id="KW-0238">DNA-binding</keyword>
<dbReference type="InterPro" id="IPR044946">
    <property type="entry name" value="Restrct_endonuc_typeI_TRD_sf"/>
</dbReference>
<organism evidence="8 9">
    <name type="scientific">Pseudomonas amygdali pv. mori</name>
    <dbReference type="NCBI Taxonomy" id="34065"/>
    <lineage>
        <taxon>Bacteria</taxon>
        <taxon>Pseudomonadati</taxon>
        <taxon>Pseudomonadota</taxon>
        <taxon>Gammaproteobacteria</taxon>
        <taxon>Pseudomonadales</taxon>
        <taxon>Pseudomonadaceae</taxon>
        <taxon>Pseudomonas</taxon>
        <taxon>Pseudomonas amygdali</taxon>
    </lineage>
</organism>
<keyword evidence="2" id="KW-0489">Methyltransferase</keyword>
<dbReference type="Gene3D" id="3.40.50.150">
    <property type="entry name" value="Vaccinia Virus protein VP39"/>
    <property type="match status" value="1"/>
</dbReference>
<dbReference type="SUPFAM" id="SSF53335">
    <property type="entry name" value="S-adenosyl-L-methionine-dependent methyltransferases"/>
    <property type="match status" value="1"/>
</dbReference>
<comment type="caution">
    <text evidence="8">The sequence shown here is derived from an EMBL/GenBank/DDBJ whole genome shotgun (WGS) entry which is preliminary data.</text>
</comment>
<keyword evidence="4" id="KW-0680">Restriction system</keyword>
<dbReference type="GO" id="GO:0003677">
    <property type="term" value="F:DNA binding"/>
    <property type="evidence" value="ECO:0007669"/>
    <property type="project" value="UniProtKB-KW"/>
</dbReference>
<dbReference type="RefSeq" id="WP_024420173.1">
    <property type="nucleotide sequence ID" value="NZ_RBRD01000275.1"/>
</dbReference>
<evidence type="ECO:0000256" key="4">
    <source>
        <dbReference type="ARBA" id="ARBA00022747"/>
    </source>
</evidence>
<dbReference type="Gene3D" id="3.90.220.20">
    <property type="entry name" value="DNA methylase specificity domains"/>
    <property type="match status" value="1"/>
</dbReference>
<dbReference type="GO" id="GO:0032259">
    <property type="term" value="P:methylation"/>
    <property type="evidence" value="ECO:0007669"/>
    <property type="project" value="UniProtKB-KW"/>
</dbReference>
<dbReference type="Pfam" id="PF02384">
    <property type="entry name" value="N6_Mtase"/>
    <property type="match status" value="1"/>
</dbReference>
<protein>
    <submittedName>
        <fullName evidence="8">Uncharacterized protein</fullName>
    </submittedName>
</protein>
<dbReference type="SUPFAM" id="SSF116734">
    <property type="entry name" value="DNA methylase specificity domain"/>
    <property type="match status" value="1"/>
</dbReference>
<keyword evidence="3" id="KW-0808">Transferase</keyword>
<dbReference type="PROSITE" id="PS00092">
    <property type="entry name" value="N6_MTASE"/>
    <property type="match status" value="1"/>
</dbReference>
<dbReference type="AlphaFoldDB" id="A0A3M4UPA9"/>
<dbReference type="InterPro" id="IPR002052">
    <property type="entry name" value="DNA_methylase_N6_adenine_CS"/>
</dbReference>
<dbReference type="EMBL" id="RBRD01000275">
    <property type="protein sequence ID" value="RMQ31969.1"/>
    <property type="molecule type" value="Genomic_DNA"/>
</dbReference>
<dbReference type="Pfam" id="PF13588">
    <property type="entry name" value="HSDR_N_2"/>
    <property type="match status" value="1"/>
</dbReference>
<dbReference type="InterPro" id="IPR029063">
    <property type="entry name" value="SAM-dependent_MTases_sf"/>
</dbReference>
<feature type="domain" description="DNA methylase adenine-specific" evidence="6">
    <location>
        <begin position="275"/>
        <end position="609"/>
    </location>
</feature>
<dbReference type="GO" id="GO:0008170">
    <property type="term" value="F:N-methyltransferase activity"/>
    <property type="evidence" value="ECO:0007669"/>
    <property type="project" value="InterPro"/>
</dbReference>
<dbReference type="InterPro" id="IPR003356">
    <property type="entry name" value="DNA_methylase_A-5"/>
</dbReference>
<reference evidence="8 9" key="1">
    <citation type="submission" date="2018-08" db="EMBL/GenBank/DDBJ databases">
        <title>Recombination of ecologically and evolutionarily significant loci maintains genetic cohesion in the Pseudomonas syringae species complex.</title>
        <authorList>
            <person name="Dillon M."/>
            <person name="Thakur S."/>
            <person name="Almeida R.N.D."/>
            <person name="Weir B.S."/>
            <person name="Guttman D.S."/>
        </authorList>
    </citation>
    <scope>NUCLEOTIDE SEQUENCE [LARGE SCALE GENOMIC DNA]</scope>
    <source>
        <strain evidence="8 9">ICMP 535</strain>
    </source>
</reference>
<evidence type="ECO:0000256" key="5">
    <source>
        <dbReference type="ARBA" id="ARBA00023125"/>
    </source>
</evidence>
<accession>A0A3M4UPA9</accession>
<evidence type="ECO:0000259" key="7">
    <source>
        <dbReference type="Pfam" id="PF13588"/>
    </source>
</evidence>
<feature type="domain" description="Type I restriction enzyme R protein N-terminal" evidence="7">
    <location>
        <begin position="31"/>
        <end position="143"/>
    </location>
</feature>
<comment type="similarity">
    <text evidence="1">Belongs to the N(4)/N(6)-methyltransferase family.</text>
</comment>
<evidence type="ECO:0000256" key="1">
    <source>
        <dbReference type="ARBA" id="ARBA00006594"/>
    </source>
</evidence>
<dbReference type="InterPro" id="IPR029464">
    <property type="entry name" value="HSDR_N"/>
</dbReference>